<keyword evidence="4 5" id="KW-0505">Motor protein</keyword>
<gene>
    <name evidence="8" type="ORF">KI387_036167</name>
</gene>
<dbReference type="GO" id="GO:0007018">
    <property type="term" value="P:microtubule-based movement"/>
    <property type="evidence" value="ECO:0007669"/>
    <property type="project" value="InterPro"/>
</dbReference>
<keyword evidence="6" id="KW-0175">Coiled coil</keyword>
<name>A0AA38KRI1_TAXCH</name>
<evidence type="ECO:0000313" key="8">
    <source>
        <dbReference type="EMBL" id="KAH9308256.1"/>
    </source>
</evidence>
<comment type="caution">
    <text evidence="8">The sequence shown here is derived from an EMBL/GenBank/DDBJ whole genome shotgun (WGS) entry which is preliminary data.</text>
</comment>
<dbReference type="Gene3D" id="3.40.850.10">
    <property type="entry name" value="Kinesin motor domain"/>
    <property type="match status" value="1"/>
</dbReference>
<dbReference type="PANTHER" id="PTHR24115">
    <property type="entry name" value="KINESIN-RELATED"/>
    <property type="match status" value="1"/>
</dbReference>
<evidence type="ECO:0000256" key="1">
    <source>
        <dbReference type="ARBA" id="ARBA00022701"/>
    </source>
</evidence>
<dbReference type="PRINTS" id="PR00380">
    <property type="entry name" value="KINESINHEAVY"/>
</dbReference>
<keyword evidence="3 5" id="KW-0067">ATP-binding</keyword>
<reference evidence="8 9" key="1">
    <citation type="journal article" date="2021" name="Nat. Plants">
        <title>The Taxus genome provides insights into paclitaxel biosynthesis.</title>
        <authorList>
            <person name="Xiong X."/>
            <person name="Gou J."/>
            <person name="Liao Q."/>
            <person name="Li Y."/>
            <person name="Zhou Q."/>
            <person name="Bi G."/>
            <person name="Li C."/>
            <person name="Du R."/>
            <person name="Wang X."/>
            <person name="Sun T."/>
            <person name="Guo L."/>
            <person name="Liang H."/>
            <person name="Lu P."/>
            <person name="Wu Y."/>
            <person name="Zhang Z."/>
            <person name="Ro D.K."/>
            <person name="Shang Y."/>
            <person name="Huang S."/>
            <person name="Yan J."/>
        </authorList>
    </citation>
    <scope>NUCLEOTIDE SEQUENCE [LARGE SCALE GENOMIC DNA]</scope>
    <source>
        <strain evidence="8">Ta-2019</strain>
    </source>
</reference>
<sequence>MGPTSSGKTHTMFGNFTEPGLVPRALKKLLAPDKGNDFRTSRSYFISMFEICSERGRGEKILDLFQCGAELSMQQSNIKGLQEVAISCVDEAESLLTQGMSIRSTAATNANSQSSRSQCIINVRSSPKMGDGQRNECKLGEAVLIIADLAGAEREKKTGNQGVRLNESNFINNTSMVFGLCLRALLEHQKNPKRAMEKHYKSSFLTKYLKDFLEGNHRMAMVLNVSPGEENYIDTSFVLRQASPYVNIKFTTPSEELPILPRPKRASSILCKELQPRRKKFRLSQEHLPFKHGTGQFFRQSLVRRTIEDKVNVGGSIAFCKDRNFSGSLSSVHAPVQGAEHTHIRKSSSVLIFAEEQLKEKISKMEGKINVGDSIGEEQTHVKGPSSFLTFTEEELKERMPAIKDNVIVEDFIAVVKDKNSSCSLPSVYALGQNEEQSHIRDSSVLSFTEEQLKERISFEVEEQVKERHERLMEVYEMALSNVLKDHQTKVKMMEKHGEELELELKKEREHSLELSTEVAMLKERCACLDCENEKLQMVLKSGNIIMYTESDYENSKKLLIPQDVCCQNDVNAKSVIRSDCNNNALSVVECKVEAISGSCQACSTVGEEEQSCTGSDNNETGETNCKTSLAAHNKSGCLSGDDLGAFQSVTLHEESISQPCEDEVYLPGTGLLDYKQVTISKCEETISSPVFAACQNRNNLAHKRDDMIAKDNSLLAWTNACKSRTEEQQSCVSGQTDRCLKEDSDNLLETNVKDDMDTISVITSLEDQSIDPVEDAEVGTSQNRNVIEICESVTEEDCCTHREVTGVPKEDVENLPRTNEKENIDTVLGTNTLEAFSVVPSEGAEISTSQNIKEIEACEDCNCLSGAKSNLKRGRMLASLLLNRKVDDGMGDTNRNAIEVLEETKATSESYTTSEDDVGPIGQCLEELLGLSLSEIENGLWKGDIECKCKMSDVLERNGGILDLHSFTKGYSQQRSLCLRYCFSLICNMISNDKQRVTLPEDVNPKSRQTIFRTIVKAQTVGKAASYARWGLQQEGLFKNTNNCCPSPDSLECNKENLCSSTKSPRRKLLPAPSMLVKGIDEGTVEDEIPKVVDRSFRKNSSAERAVGTRGRMSLARLLA</sequence>
<dbReference type="PROSITE" id="PS50067">
    <property type="entry name" value="KINESIN_MOTOR_2"/>
    <property type="match status" value="1"/>
</dbReference>
<evidence type="ECO:0000256" key="2">
    <source>
        <dbReference type="ARBA" id="ARBA00022741"/>
    </source>
</evidence>
<dbReference type="Pfam" id="PF00225">
    <property type="entry name" value="Kinesin"/>
    <property type="match status" value="1"/>
</dbReference>
<dbReference type="GO" id="GO:0008017">
    <property type="term" value="F:microtubule binding"/>
    <property type="evidence" value="ECO:0007669"/>
    <property type="project" value="InterPro"/>
</dbReference>
<dbReference type="Proteomes" id="UP000824469">
    <property type="component" value="Unassembled WGS sequence"/>
</dbReference>
<evidence type="ECO:0000256" key="4">
    <source>
        <dbReference type="ARBA" id="ARBA00023175"/>
    </source>
</evidence>
<dbReference type="GO" id="GO:0003777">
    <property type="term" value="F:microtubule motor activity"/>
    <property type="evidence" value="ECO:0007669"/>
    <property type="project" value="InterPro"/>
</dbReference>
<dbReference type="EMBL" id="JAHRHJ020000007">
    <property type="protein sequence ID" value="KAH9308256.1"/>
    <property type="molecule type" value="Genomic_DNA"/>
</dbReference>
<feature type="non-terminal residue" evidence="8">
    <location>
        <position position="1121"/>
    </location>
</feature>
<accession>A0AA38KRI1</accession>
<feature type="domain" description="Kinesin motor" evidence="7">
    <location>
        <begin position="1"/>
        <end position="248"/>
    </location>
</feature>
<evidence type="ECO:0000259" key="7">
    <source>
        <dbReference type="PROSITE" id="PS50067"/>
    </source>
</evidence>
<dbReference type="SUPFAM" id="SSF52540">
    <property type="entry name" value="P-loop containing nucleoside triphosphate hydrolases"/>
    <property type="match status" value="1"/>
</dbReference>
<keyword evidence="1" id="KW-0493">Microtubule</keyword>
<evidence type="ECO:0000256" key="5">
    <source>
        <dbReference type="PROSITE-ProRule" id="PRU00283"/>
    </source>
</evidence>
<protein>
    <recommendedName>
        <fullName evidence="7">Kinesin motor domain-containing protein</fullName>
    </recommendedName>
</protein>
<feature type="binding site" evidence="5">
    <location>
        <begin position="2"/>
        <end position="9"/>
    </location>
    <ligand>
        <name>ATP</name>
        <dbReference type="ChEBI" id="CHEBI:30616"/>
    </ligand>
</feature>
<evidence type="ECO:0000313" key="9">
    <source>
        <dbReference type="Proteomes" id="UP000824469"/>
    </source>
</evidence>
<dbReference type="InterPro" id="IPR027640">
    <property type="entry name" value="Kinesin-like_fam"/>
</dbReference>
<dbReference type="GO" id="GO:0005874">
    <property type="term" value="C:microtubule"/>
    <property type="evidence" value="ECO:0007669"/>
    <property type="project" value="UniProtKB-KW"/>
</dbReference>
<dbReference type="InterPro" id="IPR001752">
    <property type="entry name" value="Kinesin_motor_dom"/>
</dbReference>
<dbReference type="SMART" id="SM00129">
    <property type="entry name" value="KISc"/>
    <property type="match status" value="1"/>
</dbReference>
<organism evidence="8 9">
    <name type="scientific">Taxus chinensis</name>
    <name type="common">Chinese yew</name>
    <name type="synonym">Taxus wallichiana var. chinensis</name>
    <dbReference type="NCBI Taxonomy" id="29808"/>
    <lineage>
        <taxon>Eukaryota</taxon>
        <taxon>Viridiplantae</taxon>
        <taxon>Streptophyta</taxon>
        <taxon>Embryophyta</taxon>
        <taxon>Tracheophyta</taxon>
        <taxon>Spermatophyta</taxon>
        <taxon>Pinopsida</taxon>
        <taxon>Pinidae</taxon>
        <taxon>Conifers II</taxon>
        <taxon>Cupressales</taxon>
        <taxon>Taxaceae</taxon>
        <taxon>Taxus</taxon>
    </lineage>
</organism>
<keyword evidence="9" id="KW-1185">Reference proteome</keyword>
<proteinExistence type="inferred from homology"/>
<dbReference type="GO" id="GO:0005871">
    <property type="term" value="C:kinesin complex"/>
    <property type="evidence" value="ECO:0007669"/>
    <property type="project" value="TreeGrafter"/>
</dbReference>
<feature type="coiled-coil region" evidence="6">
    <location>
        <begin position="484"/>
        <end position="511"/>
    </location>
</feature>
<dbReference type="GO" id="GO:0005524">
    <property type="term" value="F:ATP binding"/>
    <property type="evidence" value="ECO:0007669"/>
    <property type="project" value="UniProtKB-UniRule"/>
</dbReference>
<evidence type="ECO:0000256" key="3">
    <source>
        <dbReference type="ARBA" id="ARBA00022840"/>
    </source>
</evidence>
<dbReference type="OMA" id="DSCNEGN"/>
<dbReference type="AlphaFoldDB" id="A0AA38KRI1"/>
<dbReference type="GO" id="GO:0005634">
    <property type="term" value="C:nucleus"/>
    <property type="evidence" value="ECO:0007669"/>
    <property type="project" value="TreeGrafter"/>
</dbReference>
<evidence type="ECO:0000256" key="6">
    <source>
        <dbReference type="SAM" id="Coils"/>
    </source>
</evidence>
<dbReference type="GO" id="GO:0016887">
    <property type="term" value="F:ATP hydrolysis activity"/>
    <property type="evidence" value="ECO:0007669"/>
    <property type="project" value="TreeGrafter"/>
</dbReference>
<dbReference type="InterPro" id="IPR027417">
    <property type="entry name" value="P-loop_NTPase"/>
</dbReference>
<keyword evidence="2 5" id="KW-0547">Nucleotide-binding</keyword>
<dbReference type="InterPro" id="IPR036961">
    <property type="entry name" value="Kinesin_motor_dom_sf"/>
</dbReference>
<dbReference type="PANTHER" id="PTHR24115:SF1008">
    <property type="entry name" value="KINESIN-LIKE PROTEIN SUBITO"/>
    <property type="match status" value="1"/>
</dbReference>
<comment type="similarity">
    <text evidence="5">Belongs to the TRAFAC class myosin-kinesin ATPase superfamily. Kinesin family.</text>
</comment>